<name>A0A844AR61_9BURK</name>
<dbReference type="OrthoDB" id="8909455at2"/>
<protein>
    <submittedName>
        <fullName evidence="1">Uncharacterized protein</fullName>
    </submittedName>
</protein>
<gene>
    <name evidence="1" type="ORF">GHT07_05425</name>
</gene>
<dbReference type="AlphaFoldDB" id="A0A844AR61"/>
<evidence type="ECO:0000313" key="2">
    <source>
        <dbReference type="Proteomes" id="UP000487350"/>
    </source>
</evidence>
<sequence length="138" mass="14933">MAAQTRRSALSERHQKMVSTVALIMSMDSTALFEGLARCMPVWVADTTVNAPLKHVLSAERKLLSITWFPLKQGEQLGDAAVRISFSLDDHYNGDAQAEGYKTLLVFGASFASTTTAELGVLGFKHVEPAAFGFIAAK</sequence>
<reference evidence="1 2" key="1">
    <citation type="submission" date="2019-11" db="EMBL/GenBank/DDBJ databases">
        <title>Caenimonas koreensis gen. nov., sp. nov., isolated from activated sludge.</title>
        <authorList>
            <person name="Seung H.R."/>
        </authorList>
    </citation>
    <scope>NUCLEOTIDE SEQUENCE [LARGE SCALE GENOMIC DNA]</scope>
    <source>
        <strain evidence="1 2">EMB320</strain>
    </source>
</reference>
<dbReference type="RefSeq" id="WP_153584053.1">
    <property type="nucleotide sequence ID" value="NZ_WJBU01000005.1"/>
</dbReference>
<evidence type="ECO:0000313" key="1">
    <source>
        <dbReference type="EMBL" id="MRD46705.1"/>
    </source>
</evidence>
<dbReference type="EMBL" id="WJBU01000005">
    <property type="protein sequence ID" value="MRD46705.1"/>
    <property type="molecule type" value="Genomic_DNA"/>
</dbReference>
<keyword evidence="2" id="KW-1185">Reference proteome</keyword>
<dbReference type="Proteomes" id="UP000487350">
    <property type="component" value="Unassembled WGS sequence"/>
</dbReference>
<organism evidence="1 2">
    <name type="scientific">Caenimonas koreensis DSM 17982</name>
    <dbReference type="NCBI Taxonomy" id="1121255"/>
    <lineage>
        <taxon>Bacteria</taxon>
        <taxon>Pseudomonadati</taxon>
        <taxon>Pseudomonadota</taxon>
        <taxon>Betaproteobacteria</taxon>
        <taxon>Burkholderiales</taxon>
        <taxon>Comamonadaceae</taxon>
        <taxon>Caenimonas</taxon>
    </lineage>
</organism>
<comment type="caution">
    <text evidence="1">The sequence shown here is derived from an EMBL/GenBank/DDBJ whole genome shotgun (WGS) entry which is preliminary data.</text>
</comment>
<accession>A0A844AR61</accession>
<proteinExistence type="predicted"/>